<accession>A0A378LT08</accession>
<sequence>MERLITIILGILYSCLTFAQPSYQIDLILFAHPNANTGKTIDSPLLPMSTHVISLKMDGDKSGKPYHLLPPSSSSLRDEYYLLSRKSPYQVLGHYSWKQPSNNQTSVALPLAEQHGWQMQGTVNVKQSTYYSFEAELQVSSPSNPQSSFIISQKQRLKSDVVYYLDNALVGMLVKIHKVG</sequence>
<dbReference type="EMBL" id="UGPB01000001">
    <property type="protein sequence ID" value="STY28972.1"/>
    <property type="molecule type" value="Genomic_DNA"/>
</dbReference>
<keyword evidence="2" id="KW-1185">Reference proteome</keyword>
<proteinExistence type="predicted"/>
<evidence type="ECO:0000313" key="1">
    <source>
        <dbReference type="EMBL" id="STY28972.1"/>
    </source>
</evidence>
<dbReference type="PROSITE" id="PS51257">
    <property type="entry name" value="PROKAR_LIPOPROTEIN"/>
    <property type="match status" value="1"/>
</dbReference>
<name>A0A378LT08_9GAMM</name>
<dbReference type="Proteomes" id="UP000255297">
    <property type="component" value="Unassembled WGS sequence"/>
</dbReference>
<organism evidence="1 2">
    <name type="scientific">Legionella wadsworthii</name>
    <dbReference type="NCBI Taxonomy" id="28088"/>
    <lineage>
        <taxon>Bacteria</taxon>
        <taxon>Pseudomonadati</taxon>
        <taxon>Pseudomonadota</taxon>
        <taxon>Gammaproteobacteria</taxon>
        <taxon>Legionellales</taxon>
        <taxon>Legionellaceae</taxon>
        <taxon>Legionella</taxon>
    </lineage>
</organism>
<dbReference type="AlphaFoldDB" id="A0A378LT08"/>
<dbReference type="InterPro" id="IPR021241">
    <property type="entry name" value="CsiV"/>
</dbReference>
<reference evidence="1 2" key="1">
    <citation type="submission" date="2018-06" db="EMBL/GenBank/DDBJ databases">
        <authorList>
            <consortium name="Pathogen Informatics"/>
            <person name="Doyle S."/>
        </authorList>
    </citation>
    <scope>NUCLEOTIDE SEQUENCE [LARGE SCALE GENOMIC DNA]</scope>
    <source>
        <strain evidence="1 2">NCTC11532</strain>
    </source>
</reference>
<evidence type="ECO:0000313" key="2">
    <source>
        <dbReference type="Proteomes" id="UP000255297"/>
    </source>
</evidence>
<protein>
    <submittedName>
        <fullName evidence="1">Protein of uncharacterized function (DUF2803)</fullName>
    </submittedName>
</protein>
<dbReference type="RefSeq" id="WP_031567388.1">
    <property type="nucleotide sequence ID" value="NZ_CAAAIS010000008.1"/>
</dbReference>
<dbReference type="Pfam" id="PF10972">
    <property type="entry name" value="CsiV"/>
    <property type="match status" value="1"/>
</dbReference>
<dbReference type="OrthoDB" id="5566524at2"/>
<gene>
    <name evidence="1" type="ORF">NCTC11532_01149</name>
</gene>